<gene>
    <name evidence="2" type="ORF">C7212DRAFT_126704</name>
</gene>
<dbReference type="GO" id="GO:0016787">
    <property type="term" value="F:hydrolase activity"/>
    <property type="evidence" value="ECO:0007669"/>
    <property type="project" value="InterPro"/>
</dbReference>
<dbReference type="Proteomes" id="UP000246991">
    <property type="component" value="Unassembled WGS sequence"/>
</dbReference>
<dbReference type="OrthoDB" id="630188at2759"/>
<dbReference type="AlphaFoldDB" id="A0A317SQH9"/>
<dbReference type="Gene3D" id="3.60.21.10">
    <property type="match status" value="1"/>
</dbReference>
<dbReference type="EMBL" id="PYWC01000046">
    <property type="protein sequence ID" value="PWW75401.1"/>
    <property type="molecule type" value="Genomic_DNA"/>
</dbReference>
<feature type="non-terminal residue" evidence="2">
    <location>
        <position position="194"/>
    </location>
</feature>
<organism evidence="2 3">
    <name type="scientific">Tuber magnatum</name>
    <name type="common">white Piedmont truffle</name>
    <dbReference type="NCBI Taxonomy" id="42249"/>
    <lineage>
        <taxon>Eukaryota</taxon>
        <taxon>Fungi</taxon>
        <taxon>Dikarya</taxon>
        <taxon>Ascomycota</taxon>
        <taxon>Pezizomycotina</taxon>
        <taxon>Pezizomycetes</taxon>
        <taxon>Pezizales</taxon>
        <taxon>Tuberaceae</taxon>
        <taxon>Tuber</taxon>
    </lineage>
</organism>
<dbReference type="Pfam" id="PF00149">
    <property type="entry name" value="Metallophos"/>
    <property type="match status" value="1"/>
</dbReference>
<keyword evidence="3" id="KW-1185">Reference proteome</keyword>
<protein>
    <submittedName>
        <fullName evidence="2">Metallo-dependent phosphatase</fullName>
    </submittedName>
</protein>
<accession>A0A317SQH9</accession>
<dbReference type="SUPFAM" id="SSF56300">
    <property type="entry name" value="Metallo-dependent phosphatases"/>
    <property type="match status" value="1"/>
</dbReference>
<dbReference type="PANTHER" id="PTHR12905:SF0">
    <property type="entry name" value="CALCINEURIN-LIKE PHOSPHOESTERASE DOMAIN-CONTAINING PROTEIN"/>
    <property type="match status" value="1"/>
</dbReference>
<evidence type="ECO:0000259" key="1">
    <source>
        <dbReference type="Pfam" id="PF00149"/>
    </source>
</evidence>
<sequence length="194" mass="21197">PAAIQEIIVVSISDLHTIPLSDVHIPYGDVLIVAGDLSEGRPAQLMQRLSELLVLPHTIKVVIGGNHDRALDHKCDAPFREARESGIIYLEDESTHVTIAGRIFKVFGSPKSLATSTNTAFGYSEDDDFSLWDIIPAGVDILVTHGPPAGYLSDDKNGCDGLLNALWRVRPMLHVFGHVHASYGTTKLNYDDMQ</sequence>
<feature type="domain" description="Calcineurin-like phosphoesterase" evidence="1">
    <location>
        <begin position="29"/>
        <end position="181"/>
    </location>
</feature>
<evidence type="ECO:0000313" key="2">
    <source>
        <dbReference type="EMBL" id="PWW75401.1"/>
    </source>
</evidence>
<proteinExistence type="predicted"/>
<reference evidence="2 3" key="1">
    <citation type="submission" date="2018-03" db="EMBL/GenBank/DDBJ databases">
        <title>Genomes of Pezizomycetes fungi and the evolution of truffles.</title>
        <authorList>
            <person name="Murat C."/>
            <person name="Payen T."/>
            <person name="Noel B."/>
            <person name="Kuo A."/>
            <person name="Martin F.M."/>
        </authorList>
    </citation>
    <scope>NUCLEOTIDE SEQUENCE [LARGE SCALE GENOMIC DNA]</scope>
    <source>
        <strain evidence="2">091103-1</strain>
    </source>
</reference>
<comment type="caution">
    <text evidence="2">The sequence shown here is derived from an EMBL/GenBank/DDBJ whole genome shotgun (WGS) entry which is preliminary data.</text>
</comment>
<dbReference type="InterPro" id="IPR029052">
    <property type="entry name" value="Metallo-depent_PP-like"/>
</dbReference>
<dbReference type="InterPro" id="IPR004843">
    <property type="entry name" value="Calcineurin-like_PHP"/>
</dbReference>
<dbReference type="InterPro" id="IPR051693">
    <property type="entry name" value="UPF0046_metallophosphoest"/>
</dbReference>
<evidence type="ECO:0000313" key="3">
    <source>
        <dbReference type="Proteomes" id="UP000246991"/>
    </source>
</evidence>
<feature type="non-terminal residue" evidence="2">
    <location>
        <position position="1"/>
    </location>
</feature>
<name>A0A317SQH9_9PEZI</name>
<dbReference type="PANTHER" id="PTHR12905">
    <property type="entry name" value="METALLOPHOSPHOESTERASE"/>
    <property type="match status" value="1"/>
</dbReference>